<gene>
    <name evidence="5" type="ORF">ACA1_027160</name>
</gene>
<keyword evidence="3" id="KW-1133">Transmembrane helix</keyword>
<dbReference type="PROSITE" id="PS50156">
    <property type="entry name" value="SSD"/>
    <property type="match status" value="1"/>
</dbReference>
<dbReference type="SUPFAM" id="SSF82866">
    <property type="entry name" value="Multidrug efflux transporter AcrB transmembrane domain"/>
    <property type="match status" value="1"/>
</dbReference>
<dbReference type="Proteomes" id="UP000011083">
    <property type="component" value="Unassembled WGS sequence"/>
</dbReference>
<feature type="region of interest" description="Disordered" evidence="2">
    <location>
        <begin position="630"/>
        <end position="688"/>
    </location>
</feature>
<name>L8GH18_ACACF</name>
<dbReference type="InterPro" id="IPR051697">
    <property type="entry name" value="Patched_domain-protein"/>
</dbReference>
<evidence type="ECO:0000256" key="1">
    <source>
        <dbReference type="ARBA" id="ARBA00005585"/>
    </source>
</evidence>
<feature type="transmembrane region" description="Helical" evidence="3">
    <location>
        <begin position="157"/>
        <end position="176"/>
    </location>
</feature>
<dbReference type="Gene3D" id="1.20.1640.10">
    <property type="entry name" value="Multidrug efflux transporter AcrB transmembrane domain"/>
    <property type="match status" value="1"/>
</dbReference>
<feature type="non-terminal residue" evidence="5">
    <location>
        <position position="735"/>
    </location>
</feature>
<dbReference type="InterPro" id="IPR053956">
    <property type="entry name" value="NPC1_MLD"/>
</dbReference>
<feature type="compositionally biased region" description="Basic and acidic residues" evidence="2">
    <location>
        <begin position="50"/>
        <end position="62"/>
    </location>
</feature>
<feature type="domain" description="SSD" evidence="4">
    <location>
        <begin position="407"/>
        <end position="601"/>
    </location>
</feature>
<dbReference type="OrthoDB" id="6510177at2759"/>
<dbReference type="RefSeq" id="XP_004333504.1">
    <property type="nucleotide sequence ID" value="XM_004333456.1"/>
</dbReference>
<reference evidence="5 6" key="1">
    <citation type="journal article" date="2013" name="Genome Biol.">
        <title>Genome of Acanthamoeba castellanii highlights extensive lateral gene transfer and early evolution of tyrosine kinase signaling.</title>
        <authorList>
            <person name="Clarke M."/>
            <person name="Lohan A.J."/>
            <person name="Liu B."/>
            <person name="Lagkouvardos I."/>
            <person name="Roy S."/>
            <person name="Zafar N."/>
            <person name="Bertelli C."/>
            <person name="Schilde C."/>
            <person name="Kianianmomeni A."/>
            <person name="Burglin T.R."/>
            <person name="Frech C."/>
            <person name="Turcotte B."/>
            <person name="Kopec K.O."/>
            <person name="Synnott J.M."/>
            <person name="Choo C."/>
            <person name="Paponov I."/>
            <person name="Finkler A."/>
            <person name="Soon Heng Tan C."/>
            <person name="Hutchins A.P."/>
            <person name="Weinmeier T."/>
            <person name="Rattei T."/>
            <person name="Chu J.S."/>
            <person name="Gimenez G."/>
            <person name="Irimia M."/>
            <person name="Rigden D.J."/>
            <person name="Fitzpatrick D.A."/>
            <person name="Lorenzo-Morales J."/>
            <person name="Bateman A."/>
            <person name="Chiu C.H."/>
            <person name="Tang P."/>
            <person name="Hegemann P."/>
            <person name="Fromm H."/>
            <person name="Raoult D."/>
            <person name="Greub G."/>
            <person name="Miranda-Saavedra D."/>
            <person name="Chen N."/>
            <person name="Nash P."/>
            <person name="Ginger M.L."/>
            <person name="Horn M."/>
            <person name="Schaap P."/>
            <person name="Caler L."/>
            <person name="Loftus B."/>
        </authorList>
    </citation>
    <scope>NUCLEOTIDE SEQUENCE [LARGE SCALE GENOMIC DNA]</scope>
    <source>
        <strain evidence="5 6">Neff</strain>
    </source>
</reference>
<dbReference type="InterPro" id="IPR000731">
    <property type="entry name" value="SSD"/>
</dbReference>
<protein>
    <recommendedName>
        <fullName evidence="4">SSD domain-containing protein</fullName>
    </recommendedName>
</protein>
<feature type="transmembrane region" description="Helical" evidence="3">
    <location>
        <begin position="471"/>
        <end position="490"/>
    </location>
</feature>
<organism evidence="5 6">
    <name type="scientific">Acanthamoeba castellanii (strain ATCC 30010 / Neff)</name>
    <dbReference type="NCBI Taxonomy" id="1257118"/>
    <lineage>
        <taxon>Eukaryota</taxon>
        <taxon>Amoebozoa</taxon>
        <taxon>Discosea</taxon>
        <taxon>Longamoebia</taxon>
        <taxon>Centramoebida</taxon>
        <taxon>Acanthamoebidae</taxon>
        <taxon>Acanthamoeba</taxon>
    </lineage>
</organism>
<keyword evidence="3" id="KW-0812">Transmembrane</keyword>
<feature type="transmembrane region" description="Helical" evidence="3">
    <location>
        <begin position="580"/>
        <end position="601"/>
    </location>
</feature>
<feature type="transmembrane region" description="Helical" evidence="3">
    <location>
        <begin position="435"/>
        <end position="459"/>
    </location>
</feature>
<dbReference type="Pfam" id="PF12349">
    <property type="entry name" value="Sterol-sensing"/>
    <property type="match status" value="2"/>
</dbReference>
<feature type="region of interest" description="Disordered" evidence="2">
    <location>
        <begin position="1"/>
        <end position="121"/>
    </location>
</feature>
<sequence length="735" mass="81677">MEAPKRSAVVEEDESEDYTGDEDAESEEASEEEEGTESEEASEESDEEAPLVREEQQEERNHDRSKKVGRKPSPRRSPPKARKGANKHTHDDGDQDQQDVDGNVDGHRFGGAAKGRPRTRHSSDDALTRVLLWNRGLSALLQWAFIRWSRLLHKYPVVIMLLSAVIYGGLGFGLFLEDQQDDQPRLWLDDGSAYVTNEDYQKQVFGEHEELFIITAKRSGADLLSPDKQVISANESRTYLEEMYRLHAMMFNVSVEWKNRTYTLTDLCVHPNPAKSHVCRYYSVLDYWGFNLTAIQADPDPHLIVGGPPQQTSFRQPLLRNLVVGGMTLTGVNGSLERASAFKSLIYVRASQAATDANPDYPAIVAAWEDALVSNTTQFSQDSPLIGVYLVLQASLTDKLIAQMVGDDWLFFLSLGCMFVFLIGTLYSFDCVISKVLLTVAGIVHVVLAGVAATGLNGFLRITITPLSQTLYFLVMALGINHILLLVHAYERTLIEDLTTSPGLNPFRKVKARDANPELVRHLGDKSNQDVVVVDDEYWINGAMAKACPTITIECLIEVIAFLAISISPIPGLRSFGQQAALAVGTEYLLLISFFACCLILDSRRIMKYRSDILPCISCYPDVDDVDQVTSTRSAQSATSEDEKEQHAPKGSGSSDPETMEDFSESRPTASIQYSPGESVLPAEEEEASGQVIMIRERPGAANRKRGTILVPLMSRYLAPFLLWTPVRVILVRSF</sequence>
<keyword evidence="3" id="KW-0472">Membrane</keyword>
<evidence type="ECO:0000256" key="3">
    <source>
        <dbReference type="SAM" id="Phobius"/>
    </source>
</evidence>
<dbReference type="GO" id="GO:0016020">
    <property type="term" value="C:membrane"/>
    <property type="evidence" value="ECO:0007669"/>
    <property type="project" value="TreeGrafter"/>
</dbReference>
<comment type="similarity">
    <text evidence="1">Belongs to the patched family.</text>
</comment>
<evidence type="ECO:0000313" key="5">
    <source>
        <dbReference type="EMBL" id="ELR11491.1"/>
    </source>
</evidence>
<dbReference type="VEuPathDB" id="AmoebaDB:ACA1_027160"/>
<dbReference type="PANTHER" id="PTHR10796">
    <property type="entry name" value="PATCHED-RELATED"/>
    <property type="match status" value="1"/>
</dbReference>
<proteinExistence type="inferred from homology"/>
<evidence type="ECO:0000259" key="4">
    <source>
        <dbReference type="PROSITE" id="PS50156"/>
    </source>
</evidence>
<dbReference type="KEGG" id="acan:ACA1_027160"/>
<keyword evidence="6" id="KW-1185">Reference proteome</keyword>
<dbReference type="InterPro" id="IPR053958">
    <property type="entry name" value="HMGCR/SNAP/NPC1-like_SSD"/>
</dbReference>
<dbReference type="AlphaFoldDB" id="L8GH18"/>
<evidence type="ECO:0000256" key="2">
    <source>
        <dbReference type="SAM" id="MobiDB-lite"/>
    </source>
</evidence>
<dbReference type="EMBL" id="KB008149">
    <property type="protein sequence ID" value="ELR11491.1"/>
    <property type="molecule type" value="Genomic_DNA"/>
</dbReference>
<feature type="compositionally biased region" description="Polar residues" evidence="2">
    <location>
        <begin position="666"/>
        <end position="676"/>
    </location>
</feature>
<feature type="transmembrane region" description="Helical" evidence="3">
    <location>
        <begin position="409"/>
        <end position="429"/>
    </location>
</feature>
<dbReference type="GeneID" id="14911934"/>
<dbReference type="Pfam" id="PF22314">
    <property type="entry name" value="NPC1_MLD"/>
    <property type="match status" value="1"/>
</dbReference>
<feature type="compositionally biased region" description="Basic residues" evidence="2">
    <location>
        <begin position="63"/>
        <end position="87"/>
    </location>
</feature>
<evidence type="ECO:0000313" key="6">
    <source>
        <dbReference type="Proteomes" id="UP000011083"/>
    </source>
</evidence>
<feature type="compositionally biased region" description="Polar residues" evidence="2">
    <location>
        <begin position="630"/>
        <end position="639"/>
    </location>
</feature>
<accession>L8GH18</accession>
<dbReference type="PANTHER" id="PTHR10796:SF92">
    <property type="entry name" value="PATCHED-RELATED, ISOFORM A"/>
    <property type="match status" value="1"/>
</dbReference>
<feature type="compositionally biased region" description="Acidic residues" evidence="2">
    <location>
        <begin position="10"/>
        <end position="49"/>
    </location>
</feature>